<proteinExistence type="predicted"/>
<keyword evidence="1" id="KW-0175">Coiled coil</keyword>
<organism evidence="2 3">
    <name type="scientific">Chitinophaga oryziterrae</name>
    <dbReference type="NCBI Taxonomy" id="1031224"/>
    <lineage>
        <taxon>Bacteria</taxon>
        <taxon>Pseudomonadati</taxon>
        <taxon>Bacteroidota</taxon>
        <taxon>Chitinophagia</taxon>
        <taxon>Chitinophagales</taxon>
        <taxon>Chitinophagaceae</taxon>
        <taxon>Chitinophaga</taxon>
    </lineage>
</organism>
<dbReference type="Proteomes" id="UP000468388">
    <property type="component" value="Unassembled WGS sequence"/>
</dbReference>
<sequence length="122" mass="14444">MEVSAQISELEQINDWKAEVESARDAIRSMRSQLEQAVLRTTDEDDRVQIEHFQNQFIRQMEVADEMHHDLRQSAKKINGKLPVLHDDRPVDNLETLNDRMHTFRKLYSELQKEFGEFIAFS</sequence>
<dbReference type="RefSeq" id="WP_157301369.1">
    <property type="nucleotide sequence ID" value="NZ_BAAAZB010000002.1"/>
</dbReference>
<evidence type="ECO:0000256" key="1">
    <source>
        <dbReference type="SAM" id="Coils"/>
    </source>
</evidence>
<protein>
    <submittedName>
        <fullName evidence="2">Uncharacterized protein</fullName>
    </submittedName>
</protein>
<dbReference type="OrthoDB" id="680366at2"/>
<evidence type="ECO:0000313" key="3">
    <source>
        <dbReference type="Proteomes" id="UP000468388"/>
    </source>
</evidence>
<reference evidence="2 3" key="1">
    <citation type="submission" date="2019-12" db="EMBL/GenBank/DDBJ databases">
        <title>The draft genomic sequence of strain Chitinophaga oryziterrae JCM 16595.</title>
        <authorList>
            <person name="Zhang X."/>
        </authorList>
    </citation>
    <scope>NUCLEOTIDE SEQUENCE [LARGE SCALE GENOMIC DNA]</scope>
    <source>
        <strain evidence="2 3">JCM 16595</strain>
    </source>
</reference>
<name>A0A6N8JC37_9BACT</name>
<comment type="caution">
    <text evidence="2">The sequence shown here is derived from an EMBL/GenBank/DDBJ whole genome shotgun (WGS) entry which is preliminary data.</text>
</comment>
<keyword evidence="3" id="KW-1185">Reference proteome</keyword>
<accession>A0A6N8JC37</accession>
<evidence type="ECO:0000313" key="2">
    <source>
        <dbReference type="EMBL" id="MVT42763.1"/>
    </source>
</evidence>
<dbReference type="EMBL" id="WRXO01000005">
    <property type="protein sequence ID" value="MVT42763.1"/>
    <property type="molecule type" value="Genomic_DNA"/>
</dbReference>
<dbReference type="AlphaFoldDB" id="A0A6N8JC37"/>
<gene>
    <name evidence="2" type="ORF">GO495_19370</name>
</gene>
<feature type="coiled-coil region" evidence="1">
    <location>
        <begin position="13"/>
        <end position="40"/>
    </location>
</feature>